<sequence length="304" mass="35299">MASTTVHNLNIHMYTLDEIFSLFDLQVGKPVTVDDLKRAKKKVLMLHPDKSRLPADYFLFYKKGLDVIVQFYENQVKQDRAVPTEQIDYVPMQTNESNRSTTKKVASVIGEMKVEQFQKQFNDLFEKNMLERPDPSRNEWFKQETALYNFDSEVVTAKNMGAYMEKVKETQGKSAIVQHRGVETLGPRFGTGLYDQDDNYVTCDPFSKLKFDDLRKVHKDQTVFAVSERDFQPKPQRSADQVVRERGQQTVAPLEKREAEQMLKEQDAAFREQMMRKEYAASVKTAAYTEKNKTVLSSFLRLCN</sequence>
<evidence type="ECO:0000313" key="1">
    <source>
        <dbReference type="EMBL" id="QHT87707.1"/>
    </source>
</evidence>
<reference evidence="1" key="1">
    <citation type="journal article" date="2020" name="Nature">
        <title>Giant virus diversity and host interactions through global metagenomics.</title>
        <authorList>
            <person name="Schulz F."/>
            <person name="Roux S."/>
            <person name="Paez-Espino D."/>
            <person name="Jungbluth S."/>
            <person name="Walsh D.A."/>
            <person name="Denef V.J."/>
            <person name="McMahon K.D."/>
            <person name="Konstantinidis K.T."/>
            <person name="Eloe-Fadrosh E.A."/>
            <person name="Kyrpides N.C."/>
            <person name="Woyke T."/>
        </authorList>
    </citation>
    <scope>NUCLEOTIDE SEQUENCE</scope>
    <source>
        <strain evidence="1">GVMAG-M-3300023184-190</strain>
    </source>
</reference>
<proteinExistence type="predicted"/>
<protein>
    <recommendedName>
        <fullName evidence="2">J domain-containing protein</fullName>
    </recommendedName>
</protein>
<accession>A0A6C0I5R4</accession>
<evidence type="ECO:0008006" key="2">
    <source>
        <dbReference type="Google" id="ProtNLM"/>
    </source>
</evidence>
<dbReference type="EMBL" id="MN740099">
    <property type="protein sequence ID" value="QHT87707.1"/>
    <property type="molecule type" value="Genomic_DNA"/>
</dbReference>
<dbReference type="AlphaFoldDB" id="A0A6C0I5R4"/>
<organism evidence="1">
    <name type="scientific">viral metagenome</name>
    <dbReference type="NCBI Taxonomy" id="1070528"/>
    <lineage>
        <taxon>unclassified sequences</taxon>
        <taxon>metagenomes</taxon>
        <taxon>organismal metagenomes</taxon>
    </lineage>
</organism>
<name>A0A6C0I5R4_9ZZZZ</name>